<dbReference type="GO" id="GO:0006367">
    <property type="term" value="P:transcription initiation at RNA polymerase II promoter"/>
    <property type="evidence" value="ECO:0007669"/>
    <property type="project" value="TreeGrafter"/>
</dbReference>
<accession>A0A448WPX7</accession>
<reference evidence="3" key="1">
    <citation type="submission" date="2018-11" db="EMBL/GenBank/DDBJ databases">
        <authorList>
            <consortium name="Pathogen Informatics"/>
        </authorList>
    </citation>
    <scope>NUCLEOTIDE SEQUENCE</scope>
</reference>
<feature type="signal peptide" evidence="1">
    <location>
        <begin position="1"/>
        <end position="28"/>
    </location>
</feature>
<dbReference type="Pfam" id="PF25577">
    <property type="entry name" value="TPR_TAF2_C"/>
    <property type="match status" value="1"/>
</dbReference>
<feature type="chain" id="PRO_5019330941" description="Transcription initiation factor TFIID subunit 2 TPR repeats domain-containing protein" evidence="1">
    <location>
        <begin position="29"/>
        <end position="161"/>
    </location>
</feature>
<dbReference type="AlphaFoldDB" id="A0A448WPX7"/>
<evidence type="ECO:0000313" key="3">
    <source>
        <dbReference type="EMBL" id="VEL17218.1"/>
    </source>
</evidence>
<dbReference type="GO" id="GO:0000976">
    <property type="term" value="F:transcription cis-regulatory region binding"/>
    <property type="evidence" value="ECO:0007669"/>
    <property type="project" value="TreeGrafter"/>
</dbReference>
<feature type="domain" description="Transcription initiation factor TFIID subunit 2 TPR repeats" evidence="2">
    <location>
        <begin position="12"/>
        <end position="143"/>
    </location>
</feature>
<dbReference type="EMBL" id="CAAALY010031619">
    <property type="protein sequence ID" value="VEL17218.1"/>
    <property type="molecule type" value="Genomic_DNA"/>
</dbReference>
<proteinExistence type="predicted"/>
<sequence length="161" mass="18242">MGGNLPSSATSCLLPIFWQLFSSPTCRGLIRQNQFGNLQHYFLQKTIIRAVATLRVQQVCPREVLSFLMELAKYNDNSRNSFSDSYYTSELIKAMKDTLTPAIIVRGSSSVSSLPWEARTVVEEAVRCLNMDTQMPSYKADISQILVYISELETFSRNKAR</sequence>
<dbReference type="InterPro" id="IPR037813">
    <property type="entry name" value="TAF2"/>
</dbReference>
<gene>
    <name evidence="3" type="ORF">PXEA_LOCUS10658</name>
</gene>
<keyword evidence="1" id="KW-0732">Signal</keyword>
<evidence type="ECO:0000259" key="2">
    <source>
        <dbReference type="Pfam" id="PF25577"/>
    </source>
</evidence>
<dbReference type="GO" id="GO:0016251">
    <property type="term" value="F:RNA polymerase II general transcription initiation factor activity"/>
    <property type="evidence" value="ECO:0007669"/>
    <property type="project" value="TreeGrafter"/>
</dbReference>
<dbReference type="PANTHER" id="PTHR15137">
    <property type="entry name" value="TRANSCRIPTION INITIATION FACTOR TFIID"/>
    <property type="match status" value="1"/>
</dbReference>
<dbReference type="GO" id="GO:0005669">
    <property type="term" value="C:transcription factor TFIID complex"/>
    <property type="evidence" value="ECO:0007669"/>
    <property type="project" value="InterPro"/>
</dbReference>
<dbReference type="InterPro" id="IPR057991">
    <property type="entry name" value="TPR_TAF2_C"/>
</dbReference>
<organism evidence="3 4">
    <name type="scientific">Protopolystoma xenopodis</name>
    <dbReference type="NCBI Taxonomy" id="117903"/>
    <lineage>
        <taxon>Eukaryota</taxon>
        <taxon>Metazoa</taxon>
        <taxon>Spiralia</taxon>
        <taxon>Lophotrochozoa</taxon>
        <taxon>Platyhelminthes</taxon>
        <taxon>Monogenea</taxon>
        <taxon>Polyopisthocotylea</taxon>
        <taxon>Polystomatidea</taxon>
        <taxon>Polystomatidae</taxon>
        <taxon>Protopolystoma</taxon>
    </lineage>
</organism>
<evidence type="ECO:0000256" key="1">
    <source>
        <dbReference type="SAM" id="SignalP"/>
    </source>
</evidence>
<dbReference type="GO" id="GO:0003682">
    <property type="term" value="F:chromatin binding"/>
    <property type="evidence" value="ECO:0007669"/>
    <property type="project" value="TreeGrafter"/>
</dbReference>
<protein>
    <recommendedName>
        <fullName evidence="2">Transcription initiation factor TFIID subunit 2 TPR repeats domain-containing protein</fullName>
    </recommendedName>
</protein>
<dbReference type="Proteomes" id="UP000784294">
    <property type="component" value="Unassembled WGS sequence"/>
</dbReference>
<evidence type="ECO:0000313" key="4">
    <source>
        <dbReference type="Proteomes" id="UP000784294"/>
    </source>
</evidence>
<comment type="caution">
    <text evidence="3">The sequence shown here is derived from an EMBL/GenBank/DDBJ whole genome shotgun (WGS) entry which is preliminary data.</text>
</comment>
<keyword evidence="4" id="KW-1185">Reference proteome</keyword>
<dbReference type="OrthoDB" id="308861at2759"/>
<name>A0A448WPX7_9PLAT</name>
<dbReference type="PANTHER" id="PTHR15137:SF9">
    <property type="entry name" value="TRANSCRIPTION INITIATION FACTOR TFIID SUBUNIT 2"/>
    <property type="match status" value="1"/>
</dbReference>